<dbReference type="HAMAP" id="MF_00218">
    <property type="entry name" value="URO_D"/>
    <property type="match status" value="1"/>
</dbReference>
<dbReference type="PANTHER" id="PTHR21091:SF169">
    <property type="entry name" value="UROPORPHYRINOGEN DECARBOXYLASE"/>
    <property type="match status" value="1"/>
</dbReference>
<dbReference type="GO" id="GO:0004853">
    <property type="term" value="F:uroporphyrinogen decarboxylase activity"/>
    <property type="evidence" value="ECO:0007669"/>
    <property type="project" value="UniProtKB-UniRule"/>
</dbReference>
<dbReference type="PANTHER" id="PTHR21091">
    <property type="entry name" value="METHYLTETRAHYDROFOLATE:HOMOCYSTEINE METHYLTRANSFERASE RELATED"/>
    <property type="match status" value="1"/>
</dbReference>
<comment type="similarity">
    <text evidence="2 7 9">Belongs to the uroporphyrinogen decarboxylase family.</text>
</comment>
<feature type="binding site" evidence="7">
    <location>
        <position position="146"/>
    </location>
    <ligand>
        <name>substrate</name>
    </ligand>
</feature>
<dbReference type="GO" id="GO:0006782">
    <property type="term" value="P:protoporphyrinogen IX biosynthetic process"/>
    <property type="evidence" value="ECO:0007669"/>
    <property type="project" value="UniProtKB-UniRule"/>
</dbReference>
<comment type="caution">
    <text evidence="7">Lacks conserved residue(s) required for the propagation of feature annotation.</text>
</comment>
<proteinExistence type="inferred from homology"/>
<dbReference type="SUPFAM" id="SSF51726">
    <property type="entry name" value="UROD/MetE-like"/>
    <property type="match status" value="1"/>
</dbReference>
<dbReference type="Gene3D" id="3.20.20.210">
    <property type="match status" value="1"/>
</dbReference>
<comment type="function">
    <text evidence="7">Catalyzes the decarboxylation of four acetate groups of uroporphyrinogen-III to yield coproporphyrinogen-III.</text>
</comment>
<comment type="subcellular location">
    <subcellularLocation>
        <location evidence="7">Cytoplasm</location>
    </subcellularLocation>
</comment>
<keyword evidence="6 7" id="KW-0627">Porphyrin biosynthesis</keyword>
<keyword evidence="5 7" id="KW-0456">Lyase</keyword>
<dbReference type="InterPro" id="IPR006361">
    <property type="entry name" value="Uroporphyrinogen_deCO2ase_HemE"/>
</dbReference>
<evidence type="ECO:0000256" key="1">
    <source>
        <dbReference type="ARBA" id="ARBA00004804"/>
    </source>
</evidence>
<dbReference type="AlphaFoldDB" id="A0A7C5L6W0"/>
<organism evidence="12">
    <name type="scientific">Aquifex aeolicus</name>
    <dbReference type="NCBI Taxonomy" id="63363"/>
    <lineage>
        <taxon>Bacteria</taxon>
        <taxon>Pseudomonadati</taxon>
        <taxon>Aquificota</taxon>
        <taxon>Aquificia</taxon>
        <taxon>Aquificales</taxon>
        <taxon>Aquificaceae</taxon>
        <taxon>Aquifex</taxon>
    </lineage>
</organism>
<comment type="caution">
    <text evidence="12">The sequence shown here is derived from an EMBL/GenBank/DDBJ whole genome shotgun (WGS) entry which is preliminary data.</text>
</comment>
<dbReference type="NCBIfam" id="TIGR01464">
    <property type="entry name" value="hemE"/>
    <property type="match status" value="1"/>
</dbReference>
<keyword evidence="4 7" id="KW-0210">Decarboxylase</keyword>
<evidence type="ECO:0000256" key="4">
    <source>
        <dbReference type="ARBA" id="ARBA00022793"/>
    </source>
</evidence>
<feature type="binding site" evidence="7">
    <location>
        <position position="75"/>
    </location>
    <ligand>
        <name>substrate</name>
    </ligand>
</feature>
<sequence length="339" mass="39245">MPRNDLVLRAIRGEPVDRFPVWLMRQAGRYMKEYRDLRERESDFLSFCRNVDLAVKASLLPLRLLGVDAVIIFSDILVPLEALGVRVEFLQNEGPRLSWSGKPSDLRTYDPQANAYVYEIIRKVKKAQDEVPVIGFAGAPFTLLSYLIEGGSSSDFRKTKLFMWEREYDFRRLMELLTDTVYTYLSAQVDAGADLVQVFDSWTGYLSRTDYEEMVLPYVTELVERFRQRNDVPLIYFFRGSAAFLEPVLQTRADVLSVDWSVDLAVEMVRTDRVFQGNLEPSVLYAEDEVIRFKTLQLLRSIPRRSGYIFNLGHGLAPDMEFRKVRLLVETVKGYKIAE</sequence>
<dbReference type="InterPro" id="IPR038071">
    <property type="entry name" value="UROD/MetE-like_sf"/>
</dbReference>
<dbReference type="UniPathway" id="UPA00251">
    <property type="reaction ID" value="UER00321"/>
</dbReference>
<evidence type="ECO:0000256" key="6">
    <source>
        <dbReference type="ARBA" id="ARBA00023244"/>
    </source>
</evidence>
<name>A0A7C5L6W0_AQUAO</name>
<comment type="pathway">
    <text evidence="1 7 8">Porphyrin-containing compound metabolism; protoporphyrin-IX biosynthesis; coproporphyrinogen-III from 5-aminolevulinate: step 4/4.</text>
</comment>
<evidence type="ECO:0000259" key="10">
    <source>
        <dbReference type="PROSITE" id="PS00906"/>
    </source>
</evidence>
<evidence type="ECO:0000256" key="5">
    <source>
        <dbReference type="ARBA" id="ARBA00023239"/>
    </source>
</evidence>
<accession>A0A7C5L6W0</accession>
<protein>
    <recommendedName>
        <fullName evidence="3 7">Uroporphyrinogen decarboxylase</fullName>
        <shortName evidence="7">UPD</shortName>
        <shortName evidence="7">URO-D</shortName>
        <ecNumber evidence="3 7">4.1.1.37</ecNumber>
    </recommendedName>
</protein>
<reference evidence="12" key="1">
    <citation type="journal article" date="2020" name="mSystems">
        <title>Genome- and Community-Level Interaction Insights into Carbon Utilization and Element Cycling Functions of Hydrothermarchaeota in Hydrothermal Sediment.</title>
        <authorList>
            <person name="Zhou Z."/>
            <person name="Liu Y."/>
            <person name="Xu W."/>
            <person name="Pan J."/>
            <person name="Luo Z.H."/>
            <person name="Li M."/>
        </authorList>
    </citation>
    <scope>NUCLEOTIDE SEQUENCE [LARGE SCALE GENOMIC DNA]</scope>
    <source>
        <strain evidence="12">HyVt-501</strain>
    </source>
</reference>
<dbReference type="Proteomes" id="UP000885792">
    <property type="component" value="Unassembled WGS sequence"/>
</dbReference>
<feature type="binding site" evidence="7">
    <location>
        <position position="314"/>
    </location>
    <ligand>
        <name>substrate</name>
    </ligand>
</feature>
<dbReference type="CDD" id="cd00717">
    <property type="entry name" value="URO-D"/>
    <property type="match status" value="1"/>
</dbReference>
<evidence type="ECO:0000256" key="9">
    <source>
        <dbReference type="RuleBase" id="RU004169"/>
    </source>
</evidence>
<dbReference type="EMBL" id="DRNB01000323">
    <property type="protein sequence ID" value="HHJ64951.1"/>
    <property type="molecule type" value="Genomic_DNA"/>
</dbReference>
<dbReference type="PROSITE" id="PS00906">
    <property type="entry name" value="UROD_1"/>
    <property type="match status" value="1"/>
</dbReference>
<evidence type="ECO:0000256" key="8">
    <source>
        <dbReference type="RuleBase" id="RU000554"/>
    </source>
</evidence>
<evidence type="ECO:0000259" key="11">
    <source>
        <dbReference type="PROSITE" id="PS00907"/>
    </source>
</evidence>
<dbReference type="EC" id="4.1.1.37" evidence="3 7"/>
<dbReference type="InterPro" id="IPR000257">
    <property type="entry name" value="Uroporphyrinogen_deCOase"/>
</dbReference>
<keyword evidence="7" id="KW-0963">Cytoplasm</keyword>
<feature type="binding site" evidence="7">
    <location>
        <begin position="25"/>
        <end position="29"/>
    </location>
    <ligand>
        <name>substrate</name>
    </ligand>
</feature>
<feature type="domain" description="Uroporphyrinogen decarboxylase (URO-D)" evidence="10">
    <location>
        <begin position="20"/>
        <end position="29"/>
    </location>
</feature>
<feature type="binding site" evidence="7">
    <location>
        <position position="201"/>
    </location>
    <ligand>
        <name>substrate</name>
    </ligand>
</feature>
<feature type="site" description="Transition state stabilizer" evidence="7">
    <location>
        <position position="75"/>
    </location>
</feature>
<feature type="domain" description="Uroporphyrinogen decarboxylase (URO-D)" evidence="11">
    <location>
        <begin position="134"/>
        <end position="150"/>
    </location>
</feature>
<dbReference type="GO" id="GO:0005829">
    <property type="term" value="C:cytosol"/>
    <property type="evidence" value="ECO:0007669"/>
    <property type="project" value="TreeGrafter"/>
</dbReference>
<evidence type="ECO:0000256" key="3">
    <source>
        <dbReference type="ARBA" id="ARBA00012288"/>
    </source>
</evidence>
<evidence type="ECO:0000256" key="7">
    <source>
        <dbReference type="HAMAP-Rule" id="MF_00218"/>
    </source>
</evidence>
<comment type="subunit">
    <text evidence="7">Homodimer.</text>
</comment>
<evidence type="ECO:0000313" key="12">
    <source>
        <dbReference type="EMBL" id="HHJ64951.1"/>
    </source>
</evidence>
<evidence type="ECO:0000256" key="2">
    <source>
        <dbReference type="ARBA" id="ARBA00009935"/>
    </source>
</evidence>
<dbReference type="Pfam" id="PF01208">
    <property type="entry name" value="URO-D"/>
    <property type="match status" value="1"/>
</dbReference>
<comment type="catalytic activity">
    <reaction evidence="7 8">
        <text>uroporphyrinogen III + 4 H(+) = coproporphyrinogen III + 4 CO2</text>
        <dbReference type="Rhea" id="RHEA:19865"/>
        <dbReference type="ChEBI" id="CHEBI:15378"/>
        <dbReference type="ChEBI" id="CHEBI:16526"/>
        <dbReference type="ChEBI" id="CHEBI:57308"/>
        <dbReference type="ChEBI" id="CHEBI:57309"/>
        <dbReference type="EC" id="4.1.1.37"/>
    </reaction>
</comment>
<dbReference type="PROSITE" id="PS00907">
    <property type="entry name" value="UROD_2"/>
    <property type="match status" value="1"/>
</dbReference>
<gene>
    <name evidence="7 12" type="primary">hemE</name>
    <name evidence="12" type="ORF">ENJ61_08610</name>
</gene>